<keyword evidence="1" id="KW-0812">Transmembrane</keyword>
<dbReference type="Proteomes" id="UP000179283">
    <property type="component" value="Unassembled WGS sequence"/>
</dbReference>
<sequence length="95" mass="11264">MIDRQIKKRIVVSVCLFLSLFLLPWWLTSFFAIVFLLKFDSPYEVLAIGFFIDYLYRIISGNFLSDNVFFLSSCLLFLLSYFLKEHITFSRKGIN</sequence>
<evidence type="ECO:0000313" key="3">
    <source>
        <dbReference type="Proteomes" id="UP000179283"/>
    </source>
</evidence>
<proteinExistence type="predicted"/>
<feature type="transmembrane region" description="Helical" evidence="1">
    <location>
        <begin position="12"/>
        <end position="37"/>
    </location>
</feature>
<keyword evidence="1" id="KW-1133">Transmembrane helix</keyword>
<feature type="transmembrane region" description="Helical" evidence="1">
    <location>
        <begin position="63"/>
        <end position="83"/>
    </location>
</feature>
<protein>
    <recommendedName>
        <fullName evidence="4">Rod shape-determining protein MreD</fullName>
    </recommendedName>
</protein>
<organism evidence="2 3">
    <name type="scientific">Candidatus Zambryskibacteria bacterium RIFCSPLOWO2_01_FULL_43_17</name>
    <dbReference type="NCBI Taxonomy" id="1802760"/>
    <lineage>
        <taxon>Bacteria</taxon>
        <taxon>Candidatus Zambryskiibacteriota</taxon>
    </lineage>
</organism>
<comment type="caution">
    <text evidence="2">The sequence shown here is derived from an EMBL/GenBank/DDBJ whole genome shotgun (WGS) entry which is preliminary data.</text>
</comment>
<gene>
    <name evidence="2" type="ORF">A2920_02955</name>
</gene>
<reference evidence="2 3" key="1">
    <citation type="journal article" date="2016" name="Nat. Commun.">
        <title>Thousands of microbial genomes shed light on interconnected biogeochemical processes in an aquifer system.</title>
        <authorList>
            <person name="Anantharaman K."/>
            <person name="Brown C.T."/>
            <person name="Hug L.A."/>
            <person name="Sharon I."/>
            <person name="Castelle C.J."/>
            <person name="Probst A.J."/>
            <person name="Thomas B.C."/>
            <person name="Singh A."/>
            <person name="Wilkins M.J."/>
            <person name="Karaoz U."/>
            <person name="Brodie E.L."/>
            <person name="Williams K.H."/>
            <person name="Hubbard S.S."/>
            <person name="Banfield J.F."/>
        </authorList>
    </citation>
    <scope>NUCLEOTIDE SEQUENCE [LARGE SCALE GENOMIC DNA]</scope>
</reference>
<keyword evidence="1" id="KW-0472">Membrane</keyword>
<name>A0A1G2U0E7_9BACT</name>
<evidence type="ECO:0008006" key="4">
    <source>
        <dbReference type="Google" id="ProtNLM"/>
    </source>
</evidence>
<dbReference type="EMBL" id="MHWD01000027">
    <property type="protein sequence ID" value="OHB03006.1"/>
    <property type="molecule type" value="Genomic_DNA"/>
</dbReference>
<evidence type="ECO:0000313" key="2">
    <source>
        <dbReference type="EMBL" id="OHB03006.1"/>
    </source>
</evidence>
<evidence type="ECO:0000256" key="1">
    <source>
        <dbReference type="SAM" id="Phobius"/>
    </source>
</evidence>
<accession>A0A1G2U0E7</accession>
<dbReference type="AlphaFoldDB" id="A0A1G2U0E7"/>